<evidence type="ECO:0000256" key="1">
    <source>
        <dbReference type="PROSITE-ProRule" id="PRU00047"/>
    </source>
</evidence>
<dbReference type="PANTHER" id="PTHR46486">
    <property type="entry name" value="CCHC-TYPE DOMAIN-CONTAINING PROTEIN"/>
    <property type="match status" value="1"/>
</dbReference>
<dbReference type="STRING" id="7918.ENSLOCP00000000697"/>
<feature type="domain" description="CCHC-type" evidence="2">
    <location>
        <begin position="307"/>
        <end position="322"/>
    </location>
</feature>
<dbReference type="InterPro" id="IPR001878">
    <property type="entry name" value="Znf_CCHC"/>
</dbReference>
<dbReference type="InterPro" id="IPR036875">
    <property type="entry name" value="Znf_CCHC_sf"/>
</dbReference>
<keyword evidence="1" id="KW-0862">Zinc</keyword>
<dbReference type="AlphaFoldDB" id="W5LX40"/>
<dbReference type="Proteomes" id="UP000018468">
    <property type="component" value="Unassembled WGS sequence"/>
</dbReference>
<organism evidence="3 4">
    <name type="scientific">Lepisosteus oculatus</name>
    <name type="common">Spotted gar</name>
    <dbReference type="NCBI Taxonomy" id="7918"/>
    <lineage>
        <taxon>Eukaryota</taxon>
        <taxon>Metazoa</taxon>
        <taxon>Chordata</taxon>
        <taxon>Craniata</taxon>
        <taxon>Vertebrata</taxon>
        <taxon>Euteleostomi</taxon>
        <taxon>Actinopterygii</taxon>
        <taxon>Neopterygii</taxon>
        <taxon>Holostei</taxon>
        <taxon>Semionotiformes</taxon>
        <taxon>Lepisosteidae</taxon>
        <taxon>Lepisosteus</taxon>
    </lineage>
</organism>
<protein>
    <recommendedName>
        <fullName evidence="2">CCHC-type domain-containing protein</fullName>
    </recommendedName>
</protein>
<name>W5LX40_LEPOC</name>
<dbReference type="Pfam" id="PF00098">
    <property type="entry name" value="zf-CCHC"/>
    <property type="match status" value="2"/>
</dbReference>
<evidence type="ECO:0000313" key="4">
    <source>
        <dbReference type="Proteomes" id="UP000018468"/>
    </source>
</evidence>
<feature type="domain" description="CCHC-type" evidence="2">
    <location>
        <begin position="148"/>
        <end position="163"/>
    </location>
</feature>
<proteinExistence type="predicted"/>
<dbReference type="Pfam" id="PF23058">
    <property type="entry name" value="RBD_ZCCHC3_2nd"/>
    <property type="match status" value="2"/>
</dbReference>
<dbReference type="GeneTree" id="ENSGT00530000063983"/>
<dbReference type="eggNOG" id="KOG4400">
    <property type="taxonomic scope" value="Eukaryota"/>
</dbReference>
<dbReference type="SMART" id="SM00343">
    <property type="entry name" value="ZnF_C2HC"/>
    <property type="match status" value="5"/>
</dbReference>
<dbReference type="SUPFAM" id="SSF57756">
    <property type="entry name" value="Retrovirus zinc finger-like domains"/>
    <property type="match status" value="2"/>
</dbReference>
<keyword evidence="1" id="KW-0479">Metal-binding</keyword>
<dbReference type="PROSITE" id="PS50158">
    <property type="entry name" value="ZF_CCHC"/>
    <property type="match status" value="4"/>
</dbReference>
<reference evidence="4" key="1">
    <citation type="submission" date="2011-12" db="EMBL/GenBank/DDBJ databases">
        <title>The Draft Genome of Lepisosteus oculatus.</title>
        <authorList>
            <consortium name="The Broad Institute Genome Assembly &amp; Analysis Group"/>
            <consortium name="Computational R&amp;D Group"/>
            <consortium name="and Sequencing Platform"/>
            <person name="Di Palma F."/>
            <person name="Alfoldi J."/>
            <person name="Johnson J."/>
            <person name="Berlin A."/>
            <person name="Gnerre S."/>
            <person name="Jaffe D."/>
            <person name="MacCallum I."/>
            <person name="Young S."/>
            <person name="Walker B.J."/>
            <person name="Lander E.S."/>
            <person name="Lindblad-Toh K."/>
        </authorList>
    </citation>
    <scope>NUCLEOTIDE SEQUENCE [LARGE SCALE GENOMIC DNA]</scope>
</reference>
<dbReference type="InterPro" id="IPR057811">
    <property type="entry name" value="RBD_ZCCHC3_2nd"/>
</dbReference>
<dbReference type="InParanoid" id="W5LX40"/>
<accession>W5LX40</accession>
<feature type="domain" description="CCHC-type" evidence="2">
    <location>
        <begin position="270"/>
        <end position="285"/>
    </location>
</feature>
<feature type="domain" description="CCHC-type" evidence="2">
    <location>
        <begin position="288"/>
        <end position="303"/>
    </location>
</feature>
<keyword evidence="4" id="KW-1185">Reference proteome</keyword>
<dbReference type="Ensembl" id="ENSLOCT00000000700.1">
    <property type="protein sequence ID" value="ENSLOCP00000000697.1"/>
    <property type="gene ID" value="ENSLOCG00000000632.1"/>
</dbReference>
<dbReference type="PANTHER" id="PTHR46486:SF1">
    <property type="entry name" value="CCHC-TYPE DOMAIN-CONTAINING PROTEIN"/>
    <property type="match status" value="1"/>
</dbReference>
<dbReference type="GO" id="GO:0008270">
    <property type="term" value="F:zinc ion binding"/>
    <property type="evidence" value="ECO:0007669"/>
    <property type="project" value="UniProtKB-KW"/>
</dbReference>
<dbReference type="GO" id="GO:0003676">
    <property type="term" value="F:nucleic acid binding"/>
    <property type="evidence" value="ECO:0007669"/>
    <property type="project" value="InterPro"/>
</dbReference>
<sequence length="323" mass="36417">GSANMDLTLISESVCRKVWEKMLACKDSEPLNVFHVEPLFERELKPLYVHMYNPFVPEEEIAFLLKHFIDIQGAGQKVLDAGGYWTCKRRYLVRFRASVALEGGVFHPPSTFYIGVNRGYLYYSGQPTGCRKRGMQGHMVAKCTSVICRRCGVEGHTATECKEVWTQSASLCFLTTKPLFARELRTLTIHMFNTVLPERDIVMFLTRFVDIQGAGVKEVDPVGVWTGRRKYTVRLRPKPSGDEGVLHPPAFFNIGPNRGYLFYPGQPLTCKKCLQLGHIAANCPRRLCRGCGVAGHEVKDCEQVLTCDLCGSVGHMYRSCPRK</sequence>
<reference evidence="3" key="2">
    <citation type="submission" date="2025-08" db="UniProtKB">
        <authorList>
            <consortium name="Ensembl"/>
        </authorList>
    </citation>
    <scope>IDENTIFICATION</scope>
</reference>
<evidence type="ECO:0000259" key="2">
    <source>
        <dbReference type="PROSITE" id="PS50158"/>
    </source>
</evidence>
<dbReference type="HOGENOM" id="CLU_988793_0_0_1"/>
<dbReference type="Gene3D" id="4.10.60.10">
    <property type="entry name" value="Zinc finger, CCHC-type"/>
    <property type="match status" value="2"/>
</dbReference>
<evidence type="ECO:0000313" key="3">
    <source>
        <dbReference type="Ensembl" id="ENSLOCP00000000697.1"/>
    </source>
</evidence>
<keyword evidence="1" id="KW-0863">Zinc-finger</keyword>
<reference evidence="3" key="3">
    <citation type="submission" date="2025-09" db="UniProtKB">
        <authorList>
            <consortium name="Ensembl"/>
        </authorList>
    </citation>
    <scope>IDENTIFICATION</scope>
</reference>